<proteinExistence type="predicted"/>
<keyword evidence="2" id="KW-1185">Reference proteome</keyword>
<dbReference type="RefSeq" id="WP_150063468.1">
    <property type="nucleotide sequence ID" value="NZ_JACHII010000014.1"/>
</dbReference>
<dbReference type="AlphaFoldDB" id="A0A5M6I814"/>
<dbReference type="Proteomes" id="UP000324065">
    <property type="component" value="Unassembled WGS sequence"/>
</dbReference>
<name>A0A5M6I814_9PROT</name>
<sequence length="145" mass="16070">MKIYTAIIETANTDDARPLAASFTTRQEAEDFLRTFVRRTLTKLAAHDPGLQDRLRAGENPIAFFWGDNADPEENWTIVETEKPGVLLTPDEAKAVEFLASCGQCGHSVSGMSRVTPNILRENLNIDDPSKTLQFAFAKLRGETS</sequence>
<evidence type="ECO:0000313" key="1">
    <source>
        <dbReference type="EMBL" id="KAA5604376.1"/>
    </source>
</evidence>
<comment type="caution">
    <text evidence="1">The sequence shown here is derived from an EMBL/GenBank/DDBJ whole genome shotgun (WGS) entry which is preliminary data.</text>
</comment>
<gene>
    <name evidence="1" type="ORF">F1188_16065</name>
</gene>
<organism evidence="1 2">
    <name type="scientific">Roseospira marina</name>
    <dbReference type="NCBI Taxonomy" id="140057"/>
    <lineage>
        <taxon>Bacteria</taxon>
        <taxon>Pseudomonadati</taxon>
        <taxon>Pseudomonadota</taxon>
        <taxon>Alphaproteobacteria</taxon>
        <taxon>Rhodospirillales</taxon>
        <taxon>Rhodospirillaceae</taxon>
        <taxon>Roseospira</taxon>
    </lineage>
</organism>
<accession>A0A5M6I814</accession>
<evidence type="ECO:0000313" key="2">
    <source>
        <dbReference type="Proteomes" id="UP000324065"/>
    </source>
</evidence>
<reference evidence="1 2" key="1">
    <citation type="submission" date="2019-09" db="EMBL/GenBank/DDBJ databases">
        <title>Genome sequence of Roseospira marina, one of the more divergent members of the non-sulfur purple photosynthetic bacterial family, the Rhodospirillaceae.</title>
        <authorList>
            <person name="Meyer T."/>
            <person name="Kyndt J."/>
        </authorList>
    </citation>
    <scope>NUCLEOTIDE SEQUENCE [LARGE SCALE GENOMIC DNA]</scope>
    <source>
        <strain evidence="1 2">DSM 15113</strain>
    </source>
</reference>
<dbReference type="EMBL" id="VWPJ01000018">
    <property type="protein sequence ID" value="KAA5604376.1"/>
    <property type="molecule type" value="Genomic_DNA"/>
</dbReference>
<protein>
    <submittedName>
        <fullName evidence="1">Uncharacterized protein</fullName>
    </submittedName>
</protein>